<dbReference type="InterPro" id="IPR015424">
    <property type="entry name" value="PyrdxlP-dep_Trfase"/>
</dbReference>
<evidence type="ECO:0000259" key="6">
    <source>
        <dbReference type="Pfam" id="PF00155"/>
    </source>
</evidence>
<dbReference type="Gene3D" id="3.90.1150.10">
    <property type="entry name" value="Aspartate Aminotransferase, domain 1"/>
    <property type="match status" value="1"/>
</dbReference>
<name>A0A4S3B4V7_9ENTE</name>
<dbReference type="CDD" id="cd00609">
    <property type="entry name" value="AAT_like"/>
    <property type="match status" value="1"/>
</dbReference>
<evidence type="ECO:0000256" key="2">
    <source>
        <dbReference type="ARBA" id="ARBA00012224"/>
    </source>
</evidence>
<dbReference type="Gene3D" id="3.40.640.10">
    <property type="entry name" value="Type I PLP-dependent aspartate aminotransferase-like (Major domain)"/>
    <property type="match status" value="1"/>
</dbReference>
<comment type="cofactor">
    <cofactor evidence="1">
        <name>pyridoxal 5'-phosphate</name>
        <dbReference type="ChEBI" id="CHEBI:597326"/>
    </cofactor>
</comment>
<dbReference type="EC" id="4.4.1.13" evidence="2"/>
<dbReference type="InterPro" id="IPR051798">
    <property type="entry name" value="Class-II_PLP-Dep_Aminotrans"/>
</dbReference>
<keyword evidence="4 7" id="KW-0456">Lyase</keyword>
<dbReference type="GO" id="GO:0047804">
    <property type="term" value="F:cysteine-S-conjugate beta-lyase activity"/>
    <property type="evidence" value="ECO:0007669"/>
    <property type="project" value="UniProtKB-EC"/>
</dbReference>
<keyword evidence="3" id="KW-0663">Pyridoxal phosphate</keyword>
<evidence type="ECO:0000256" key="3">
    <source>
        <dbReference type="ARBA" id="ARBA00022898"/>
    </source>
</evidence>
<dbReference type="PANTHER" id="PTHR43525">
    <property type="entry name" value="PROTEIN MALY"/>
    <property type="match status" value="1"/>
</dbReference>
<dbReference type="NCBIfam" id="TIGR04350">
    <property type="entry name" value="C_S_lyase_PatB"/>
    <property type="match status" value="1"/>
</dbReference>
<dbReference type="Pfam" id="PF00155">
    <property type="entry name" value="Aminotran_1_2"/>
    <property type="match status" value="1"/>
</dbReference>
<comment type="caution">
    <text evidence="7">The sequence shown here is derived from an EMBL/GenBank/DDBJ whole genome shotgun (WGS) entry which is preliminary data.</text>
</comment>
<evidence type="ECO:0000313" key="8">
    <source>
        <dbReference type="Proteomes" id="UP000310506"/>
    </source>
</evidence>
<dbReference type="OrthoDB" id="9802872at2"/>
<keyword evidence="8" id="KW-1185">Reference proteome</keyword>
<dbReference type="InterPro" id="IPR015421">
    <property type="entry name" value="PyrdxlP-dep_Trfase_major"/>
</dbReference>
<evidence type="ECO:0000313" key="7">
    <source>
        <dbReference type="EMBL" id="THB60456.1"/>
    </source>
</evidence>
<reference evidence="7 8" key="1">
    <citation type="submission" date="2019-01" db="EMBL/GenBank/DDBJ databases">
        <title>Vagococcus silagei sp. nov. isolated from brewer's grain.</title>
        <authorList>
            <person name="Guu J.-R."/>
        </authorList>
    </citation>
    <scope>NUCLEOTIDE SEQUENCE [LARGE SCALE GENOMIC DNA]</scope>
    <source>
        <strain evidence="7 8">2B-2</strain>
    </source>
</reference>
<evidence type="ECO:0000256" key="1">
    <source>
        <dbReference type="ARBA" id="ARBA00001933"/>
    </source>
</evidence>
<proteinExistence type="inferred from homology"/>
<dbReference type="PANTHER" id="PTHR43525:SF1">
    <property type="entry name" value="PROTEIN MALY"/>
    <property type="match status" value="1"/>
</dbReference>
<dbReference type="AlphaFoldDB" id="A0A4S3B4V7"/>
<dbReference type="InterPro" id="IPR027619">
    <property type="entry name" value="C-S_lyase_PatB-like"/>
</dbReference>
<evidence type="ECO:0000256" key="5">
    <source>
        <dbReference type="ARBA" id="ARBA00037974"/>
    </source>
</evidence>
<dbReference type="RefSeq" id="WP_136137571.1">
    <property type="nucleotide sequence ID" value="NZ_SDGV01000023.1"/>
</dbReference>
<organism evidence="7 8">
    <name type="scientific">Vagococcus silagei</name>
    <dbReference type="NCBI Taxonomy" id="2508885"/>
    <lineage>
        <taxon>Bacteria</taxon>
        <taxon>Bacillati</taxon>
        <taxon>Bacillota</taxon>
        <taxon>Bacilli</taxon>
        <taxon>Lactobacillales</taxon>
        <taxon>Enterococcaceae</taxon>
        <taxon>Vagococcus</taxon>
    </lineage>
</organism>
<evidence type="ECO:0000256" key="4">
    <source>
        <dbReference type="ARBA" id="ARBA00023239"/>
    </source>
</evidence>
<gene>
    <name evidence="7" type="ORF">ESZ54_10275</name>
</gene>
<dbReference type="EMBL" id="SDGV01000023">
    <property type="protein sequence ID" value="THB60456.1"/>
    <property type="molecule type" value="Genomic_DNA"/>
</dbReference>
<dbReference type="GO" id="GO:0030170">
    <property type="term" value="F:pyridoxal phosphate binding"/>
    <property type="evidence" value="ECO:0007669"/>
    <property type="project" value="InterPro"/>
</dbReference>
<feature type="domain" description="Aminotransferase class I/classII large" evidence="6">
    <location>
        <begin position="25"/>
        <end position="374"/>
    </location>
</feature>
<comment type="similarity">
    <text evidence="5">Belongs to the class-II pyridoxal-phosphate-dependent aminotransferase family. MalY/PatB cystathionine beta-lyase subfamily.</text>
</comment>
<dbReference type="InterPro" id="IPR015422">
    <property type="entry name" value="PyrdxlP-dep_Trfase_small"/>
</dbReference>
<sequence>MLIVRARIRLSGMEAKFGSNDLLPLWVADMDFRVPDSVLEKMHERVDHGVFGYTFASDSYFEAYENWQKTRHNVTVNRDWIRFNSGVVNSFNYLIQMLTTTSDHVMNFAPVYPPFFDAALKNGRPISVVELEQVDNTYEFDFTKFEEQIVRDNVKVFLHCSPQNPVGKIWTKEELEQMFDILVKHQVKIIVDEIHQDFIRKGENFTSALALSEKYYPFLYVLNSTSKTFNIAALVHSHLVIPNAANRAEYDEFAETVAHYPLSVFGLVAAEACYRDAGDWLDSLLDVIEYNYELLKEKLAAALPLAKVVDKSATYLAWADFSPYLNGRSLEEVMEKDAKIAVNHGDWFGQSGAGFVRINLATKPENIAEAAERIISALS</sequence>
<accession>A0A4S3B4V7</accession>
<dbReference type="Proteomes" id="UP000310506">
    <property type="component" value="Unassembled WGS sequence"/>
</dbReference>
<dbReference type="SUPFAM" id="SSF53383">
    <property type="entry name" value="PLP-dependent transferases"/>
    <property type="match status" value="1"/>
</dbReference>
<dbReference type="InterPro" id="IPR004839">
    <property type="entry name" value="Aminotransferase_I/II_large"/>
</dbReference>
<protein>
    <recommendedName>
        <fullName evidence="2">cysteine-S-conjugate beta-lyase</fullName>
        <ecNumber evidence="2">4.4.1.13</ecNumber>
    </recommendedName>
</protein>